<dbReference type="InterPro" id="IPR052247">
    <property type="entry name" value="Meiotic_Crossover_Helicase"/>
</dbReference>
<evidence type="ECO:0000313" key="3">
    <source>
        <dbReference type="Proteomes" id="UP001162156"/>
    </source>
</evidence>
<name>A0AAV8WMG3_9CUCU</name>
<gene>
    <name evidence="2" type="ORF">NQ314_020226</name>
</gene>
<comment type="caution">
    <text evidence="2">The sequence shown here is derived from an EMBL/GenBank/DDBJ whole genome shotgun (WGS) entry which is preliminary data.</text>
</comment>
<dbReference type="SMART" id="SM00973">
    <property type="entry name" value="Sec63"/>
    <property type="match status" value="1"/>
</dbReference>
<sequence>MCLIDLNKLVSGGMLTMDQNIVITPTMTGQIMAKYYIAYETMKLFTQISGTEILIQILALISKCHEFAEMRLRVNDKKTLNLFNKNTKRATIRFPLNGKIKTWDMKVNCIIQAVLGNLDILDHSLLSESFTIMRNGARIAKCLTEYLGTRRVNCYTALLSTIILCKCFHAKLWENSPYLSKQLSGIGSVTSNQLVNAGKTTFQKILESNPRDIELVT</sequence>
<dbReference type="GO" id="GO:0043138">
    <property type="term" value="F:3'-5' DNA helicase activity"/>
    <property type="evidence" value="ECO:0007669"/>
    <property type="project" value="UniProtKB-EC"/>
</dbReference>
<dbReference type="AlphaFoldDB" id="A0AAV8WMG3"/>
<accession>A0AAV8WMG3</accession>
<dbReference type="GO" id="GO:0016787">
    <property type="term" value="F:hydrolase activity"/>
    <property type="evidence" value="ECO:0007669"/>
    <property type="project" value="UniProtKB-KW"/>
</dbReference>
<proteinExistence type="predicted"/>
<evidence type="ECO:0000259" key="1">
    <source>
        <dbReference type="SMART" id="SM00973"/>
    </source>
</evidence>
<dbReference type="GO" id="GO:0051321">
    <property type="term" value="P:meiotic cell cycle"/>
    <property type="evidence" value="ECO:0007669"/>
    <property type="project" value="UniProtKB-KW"/>
</dbReference>
<dbReference type="PANTHER" id="PTHR47835:SF3">
    <property type="entry name" value="HELICASE FOR MEIOSIS 1"/>
    <property type="match status" value="1"/>
</dbReference>
<reference evidence="2" key="1">
    <citation type="journal article" date="2023" name="Insect Mol. Biol.">
        <title>Genome sequencing provides insights into the evolution of gene families encoding plant cell wall-degrading enzymes in longhorned beetles.</title>
        <authorList>
            <person name="Shin N.R."/>
            <person name="Okamura Y."/>
            <person name="Kirsch R."/>
            <person name="Pauchet Y."/>
        </authorList>
    </citation>
    <scope>NUCLEOTIDE SEQUENCE</scope>
    <source>
        <strain evidence="2">RBIC_L_NR</strain>
    </source>
</reference>
<dbReference type="Proteomes" id="UP001162156">
    <property type="component" value="Unassembled WGS sequence"/>
</dbReference>
<dbReference type="SUPFAM" id="SSF158702">
    <property type="entry name" value="Sec63 N-terminal domain-like"/>
    <property type="match status" value="1"/>
</dbReference>
<keyword evidence="3" id="KW-1185">Reference proteome</keyword>
<feature type="domain" description="SEC63" evidence="1">
    <location>
        <begin position="25"/>
        <end position="217"/>
    </location>
</feature>
<dbReference type="PANTHER" id="PTHR47835">
    <property type="entry name" value="HFM1, ATP DEPENDENT DNA HELICASE HOMOLOG"/>
    <property type="match status" value="1"/>
</dbReference>
<dbReference type="Gene3D" id="1.10.3380.10">
    <property type="entry name" value="Sec63 N-terminal domain-like domain"/>
    <property type="match status" value="1"/>
</dbReference>
<dbReference type="EMBL" id="JANEYF010005690">
    <property type="protein sequence ID" value="KAJ8927312.1"/>
    <property type="molecule type" value="Genomic_DNA"/>
</dbReference>
<protein>
    <recommendedName>
        <fullName evidence="1">SEC63 domain-containing protein</fullName>
    </recommendedName>
</protein>
<evidence type="ECO:0000313" key="2">
    <source>
        <dbReference type="EMBL" id="KAJ8927312.1"/>
    </source>
</evidence>
<dbReference type="InterPro" id="IPR004179">
    <property type="entry name" value="Sec63-dom"/>
</dbReference>
<dbReference type="Pfam" id="PF02889">
    <property type="entry name" value="Sec63"/>
    <property type="match status" value="1"/>
</dbReference>
<organism evidence="2 3">
    <name type="scientific">Rhamnusium bicolor</name>
    <dbReference type="NCBI Taxonomy" id="1586634"/>
    <lineage>
        <taxon>Eukaryota</taxon>
        <taxon>Metazoa</taxon>
        <taxon>Ecdysozoa</taxon>
        <taxon>Arthropoda</taxon>
        <taxon>Hexapoda</taxon>
        <taxon>Insecta</taxon>
        <taxon>Pterygota</taxon>
        <taxon>Neoptera</taxon>
        <taxon>Endopterygota</taxon>
        <taxon>Coleoptera</taxon>
        <taxon>Polyphaga</taxon>
        <taxon>Cucujiformia</taxon>
        <taxon>Chrysomeloidea</taxon>
        <taxon>Cerambycidae</taxon>
        <taxon>Lepturinae</taxon>
        <taxon>Rhagiini</taxon>
        <taxon>Rhamnusium</taxon>
    </lineage>
</organism>